<gene>
    <name evidence="6" type="ORF">M8C21_016916</name>
</gene>
<feature type="region of interest" description="Disordered" evidence="4">
    <location>
        <begin position="245"/>
        <end position="312"/>
    </location>
</feature>
<dbReference type="GO" id="GO:0003700">
    <property type="term" value="F:DNA-binding transcription factor activity"/>
    <property type="evidence" value="ECO:0007669"/>
    <property type="project" value="TreeGrafter"/>
</dbReference>
<comment type="subcellular location">
    <subcellularLocation>
        <location evidence="1 3">Nucleus</location>
    </subcellularLocation>
</comment>
<feature type="domain" description="CCT" evidence="5">
    <location>
        <begin position="302"/>
        <end position="344"/>
    </location>
</feature>
<feature type="compositionally biased region" description="Polar residues" evidence="4">
    <location>
        <begin position="245"/>
        <end position="275"/>
    </location>
</feature>
<feature type="compositionally biased region" description="Basic and acidic residues" evidence="4">
    <location>
        <begin position="1"/>
        <end position="11"/>
    </location>
</feature>
<dbReference type="Pfam" id="PF06203">
    <property type="entry name" value="CCT"/>
    <property type="match status" value="1"/>
</dbReference>
<evidence type="ECO:0000313" key="6">
    <source>
        <dbReference type="EMBL" id="KAI7751368.1"/>
    </source>
</evidence>
<feature type="compositionally biased region" description="Basic and acidic residues" evidence="4">
    <location>
        <begin position="44"/>
        <end position="61"/>
    </location>
</feature>
<comment type="caution">
    <text evidence="6">The sequence shown here is derived from an EMBL/GenBank/DDBJ whole genome shotgun (WGS) entry which is preliminary data.</text>
</comment>
<dbReference type="GO" id="GO:0005634">
    <property type="term" value="C:nucleus"/>
    <property type="evidence" value="ECO:0007669"/>
    <property type="project" value="UniProtKB-SubCell"/>
</dbReference>
<dbReference type="GO" id="GO:0009909">
    <property type="term" value="P:regulation of flower development"/>
    <property type="evidence" value="ECO:0007669"/>
    <property type="project" value="InterPro"/>
</dbReference>
<feature type="compositionally biased region" description="Polar residues" evidence="4">
    <location>
        <begin position="16"/>
        <end position="30"/>
    </location>
</feature>
<protein>
    <recommendedName>
        <fullName evidence="5">CCT domain-containing protein</fullName>
    </recommendedName>
</protein>
<evidence type="ECO:0000313" key="7">
    <source>
        <dbReference type="Proteomes" id="UP001206925"/>
    </source>
</evidence>
<organism evidence="6 7">
    <name type="scientific">Ambrosia artemisiifolia</name>
    <name type="common">Common ragweed</name>
    <dbReference type="NCBI Taxonomy" id="4212"/>
    <lineage>
        <taxon>Eukaryota</taxon>
        <taxon>Viridiplantae</taxon>
        <taxon>Streptophyta</taxon>
        <taxon>Embryophyta</taxon>
        <taxon>Tracheophyta</taxon>
        <taxon>Spermatophyta</taxon>
        <taxon>Magnoliopsida</taxon>
        <taxon>eudicotyledons</taxon>
        <taxon>Gunneridae</taxon>
        <taxon>Pentapetalae</taxon>
        <taxon>asterids</taxon>
        <taxon>campanulids</taxon>
        <taxon>Asterales</taxon>
        <taxon>Asteraceae</taxon>
        <taxon>Asteroideae</taxon>
        <taxon>Heliantheae alliance</taxon>
        <taxon>Heliantheae</taxon>
        <taxon>Ambrosia</taxon>
    </lineage>
</organism>
<evidence type="ECO:0000259" key="5">
    <source>
        <dbReference type="PROSITE" id="PS51017"/>
    </source>
</evidence>
<dbReference type="InterPro" id="IPR045281">
    <property type="entry name" value="CONSTANS-like"/>
</dbReference>
<evidence type="ECO:0000256" key="4">
    <source>
        <dbReference type="SAM" id="MobiDB-lite"/>
    </source>
</evidence>
<dbReference type="Proteomes" id="UP001206925">
    <property type="component" value="Unassembled WGS sequence"/>
</dbReference>
<evidence type="ECO:0000256" key="1">
    <source>
        <dbReference type="ARBA" id="ARBA00004123"/>
    </source>
</evidence>
<feature type="region of interest" description="Disordered" evidence="4">
    <location>
        <begin position="326"/>
        <end position="356"/>
    </location>
</feature>
<feature type="compositionally biased region" description="Polar residues" evidence="4">
    <location>
        <begin position="343"/>
        <end position="356"/>
    </location>
</feature>
<dbReference type="GO" id="GO:2000028">
    <property type="term" value="P:regulation of photoperiodism, flowering"/>
    <property type="evidence" value="ECO:0007669"/>
    <property type="project" value="TreeGrafter"/>
</dbReference>
<sequence>MQIEFPIEKPIKHNGGKQNIHQANDLTLNVKSKDSKKHKAKGSKLSDPHMENGEIKDQEESEKIMDADTKAINEFNEVVASEPGFKRPRETEEDERELQNGCNILKHSELSAFTRYNTNSNVVKCTPGIVGSCSQPDNITSILKKESNHDAHSDGYLIYQGSCEQVTPRKADATTPTDVLHPELRIQHIHHHHHVHHYHNIATDQPLLSKQDDFALSKLATDAPHCGSSNIKGGAVEGNLENYSINRSGSGSKHGSNVPNGSNTGVNLEVTNVESNAGVAGKSGSGDASGSGDRDQHKSAQREAALTKFRQKREARCFQKKVRYQNRKKLAEQRPRVRGQFVKGTNRNSSTNADDG</sequence>
<dbReference type="InterPro" id="IPR010402">
    <property type="entry name" value="CCT_domain"/>
</dbReference>
<proteinExistence type="predicted"/>
<evidence type="ECO:0000256" key="2">
    <source>
        <dbReference type="ARBA" id="ARBA00023242"/>
    </source>
</evidence>
<feature type="compositionally biased region" description="Basic and acidic residues" evidence="4">
    <location>
        <begin position="292"/>
        <end position="301"/>
    </location>
</feature>
<keyword evidence="7" id="KW-1185">Reference proteome</keyword>
<accession>A0AAD5CZZ6</accession>
<reference evidence="6" key="1">
    <citation type="submission" date="2022-06" db="EMBL/GenBank/DDBJ databases">
        <title>Uncovering the hologenomic basis of an extraordinary plant invasion.</title>
        <authorList>
            <person name="Bieker V.C."/>
            <person name="Martin M.D."/>
            <person name="Gilbert T."/>
            <person name="Hodgins K."/>
            <person name="Battlay P."/>
            <person name="Petersen B."/>
            <person name="Wilson J."/>
        </authorList>
    </citation>
    <scope>NUCLEOTIDE SEQUENCE</scope>
    <source>
        <strain evidence="6">AA19_3_7</strain>
        <tissue evidence="6">Leaf</tissue>
    </source>
</reference>
<keyword evidence="2 3" id="KW-0539">Nucleus</keyword>
<evidence type="ECO:0000256" key="3">
    <source>
        <dbReference type="PROSITE-ProRule" id="PRU00357"/>
    </source>
</evidence>
<dbReference type="PANTHER" id="PTHR31319">
    <property type="entry name" value="ZINC FINGER PROTEIN CONSTANS-LIKE 4"/>
    <property type="match status" value="1"/>
</dbReference>
<dbReference type="AlphaFoldDB" id="A0AAD5CZZ6"/>
<name>A0AAD5CZZ6_AMBAR</name>
<feature type="region of interest" description="Disordered" evidence="4">
    <location>
        <begin position="1"/>
        <end position="61"/>
    </location>
</feature>
<dbReference type="EMBL" id="JAMZMK010005923">
    <property type="protein sequence ID" value="KAI7751368.1"/>
    <property type="molecule type" value="Genomic_DNA"/>
</dbReference>
<dbReference type="PANTHER" id="PTHR31319:SF97">
    <property type="entry name" value="CCT DOMAIN-CONTAINING PROTEIN"/>
    <property type="match status" value="1"/>
</dbReference>
<dbReference type="PROSITE" id="PS51017">
    <property type="entry name" value="CCT"/>
    <property type="match status" value="1"/>
</dbReference>